<reference evidence="4 5" key="1">
    <citation type="submission" date="2018-11" db="EMBL/GenBank/DDBJ databases">
        <authorList>
            <consortium name="Pathogen Informatics"/>
        </authorList>
    </citation>
    <scope>NUCLEOTIDE SEQUENCE [LARGE SCALE GENOMIC DNA]</scope>
</reference>
<feature type="compositionally biased region" description="Low complexity" evidence="1">
    <location>
        <begin position="252"/>
        <end position="266"/>
    </location>
</feature>
<protein>
    <submittedName>
        <fullName evidence="6">DUF5641 domain-containing protein</fullName>
    </submittedName>
</protein>
<reference evidence="6" key="2">
    <citation type="submission" date="2019-09" db="UniProtKB">
        <authorList>
            <consortium name="WormBaseParasite"/>
        </authorList>
    </citation>
    <scope>IDENTIFICATION</scope>
</reference>
<feature type="compositionally biased region" description="Low complexity" evidence="1">
    <location>
        <begin position="375"/>
        <end position="387"/>
    </location>
</feature>
<feature type="region of interest" description="Disordered" evidence="1">
    <location>
        <begin position="198"/>
        <end position="224"/>
    </location>
</feature>
<keyword evidence="2" id="KW-0812">Transmembrane</keyword>
<dbReference type="Proteomes" id="UP000050761">
    <property type="component" value="Unassembled WGS sequence"/>
</dbReference>
<evidence type="ECO:0000256" key="1">
    <source>
        <dbReference type="SAM" id="MobiDB-lite"/>
    </source>
</evidence>
<dbReference type="WBParaSite" id="HPBE_0002332101-mRNA-1">
    <property type="protein sequence ID" value="HPBE_0002332101-mRNA-1"/>
    <property type="gene ID" value="HPBE_0002332101"/>
</dbReference>
<gene>
    <name evidence="4" type="ORF">HPBE_LOCUS23320</name>
</gene>
<organism evidence="5 6">
    <name type="scientific">Heligmosomoides polygyrus</name>
    <name type="common">Parasitic roundworm</name>
    <dbReference type="NCBI Taxonomy" id="6339"/>
    <lineage>
        <taxon>Eukaryota</taxon>
        <taxon>Metazoa</taxon>
        <taxon>Ecdysozoa</taxon>
        <taxon>Nematoda</taxon>
        <taxon>Chromadorea</taxon>
        <taxon>Rhabditida</taxon>
        <taxon>Rhabditina</taxon>
        <taxon>Rhabditomorpha</taxon>
        <taxon>Strongyloidea</taxon>
        <taxon>Heligmosomidae</taxon>
        <taxon>Heligmosomoides</taxon>
    </lineage>
</organism>
<keyword evidence="2" id="KW-1133">Transmembrane helix</keyword>
<feature type="domain" description="DUF5641" evidence="3">
    <location>
        <begin position="37"/>
        <end position="97"/>
    </location>
</feature>
<accession>A0A3P8D3S9</accession>
<dbReference type="EMBL" id="UZAH01034930">
    <property type="protein sequence ID" value="VDP38020.1"/>
    <property type="molecule type" value="Genomic_DNA"/>
</dbReference>
<evidence type="ECO:0000256" key="2">
    <source>
        <dbReference type="SAM" id="Phobius"/>
    </source>
</evidence>
<evidence type="ECO:0000313" key="4">
    <source>
        <dbReference type="EMBL" id="VDP38020.1"/>
    </source>
</evidence>
<feature type="transmembrane region" description="Helical" evidence="2">
    <location>
        <begin position="138"/>
        <end position="160"/>
    </location>
</feature>
<keyword evidence="5" id="KW-1185">Reference proteome</keyword>
<proteinExistence type="predicted"/>
<evidence type="ECO:0000313" key="5">
    <source>
        <dbReference type="Proteomes" id="UP000050761"/>
    </source>
</evidence>
<dbReference type="PANTHER" id="PTHR47331">
    <property type="entry name" value="PHD-TYPE DOMAIN-CONTAINING PROTEIN"/>
    <property type="match status" value="1"/>
</dbReference>
<dbReference type="Gene3D" id="4.10.60.10">
    <property type="entry name" value="Zinc finger, CCHC-type"/>
    <property type="match status" value="1"/>
</dbReference>
<keyword evidence="2" id="KW-0472">Membrane</keyword>
<dbReference type="InterPro" id="IPR040676">
    <property type="entry name" value="DUF5641"/>
</dbReference>
<dbReference type="PANTHER" id="PTHR47331:SF2">
    <property type="match status" value="1"/>
</dbReference>
<feature type="transmembrane region" description="Helical" evidence="2">
    <location>
        <begin position="99"/>
        <end position="117"/>
    </location>
</feature>
<accession>A0A183GKV1</accession>
<dbReference type="AlphaFoldDB" id="A0A183GKV1"/>
<sequence length="554" mass="62317">MERPIDFLSPQVDLQIPPLPFQIDDIYDATHNLSQWYKESLSVLDHFWELWHSDYLAALRERHQARTKQSRSAALAPQPGDVVLISDEKLPRGQWNYDTFALCLLHITIYAAAALIPSRATSTIVKLLLAETMSTTRAASMSSATLLAAVIITAFTIIIVNTQHTALALGTGGLHLARIRRIAAFHLPLDSASLARGCHHHESTSRAASSAQPPVQQPQHSSPILTPEMIRNWWRYSTPLLRQSVSMDADTPQQPSQHQAASSPPQGRSLVQQLQALHIRLVQPSQQATAQVAFPQPDQRQAPDHPHVRMCPPSPPQPPLPSQQPTSLGDSASREGFWWNPTSRRETRRHAVSSAPAQQARLEPAEPLRLPPRQHPQAPRRSPQPAQHAPPSPATPSRPANLSPARARTPTAPTLQRRSMYDPTPLVQSCPPSALACWFCRQNHYSSSCANVPRISDRIRIHMRNARCFRCGGDHLDRECRQPNKKCLACGLDNHHIAFCVHNRQATRDLTNERWLRLMRTARDGARIARHLMEENNTWLRTEFDRLEQEFYVP</sequence>
<name>A0A183GKV1_HELPZ</name>
<dbReference type="Pfam" id="PF18701">
    <property type="entry name" value="DUF5641"/>
    <property type="match status" value="1"/>
</dbReference>
<feature type="compositionally biased region" description="Pro residues" evidence="1">
    <location>
        <begin position="312"/>
        <end position="322"/>
    </location>
</feature>
<evidence type="ECO:0000313" key="6">
    <source>
        <dbReference type="WBParaSite" id="HPBE_0002332101-mRNA-1"/>
    </source>
</evidence>
<feature type="region of interest" description="Disordered" evidence="1">
    <location>
        <begin position="297"/>
        <end position="420"/>
    </location>
</feature>
<feature type="compositionally biased region" description="Low complexity" evidence="1">
    <location>
        <begin position="207"/>
        <end position="223"/>
    </location>
</feature>
<dbReference type="OrthoDB" id="8019190at2759"/>
<feature type="region of interest" description="Disordered" evidence="1">
    <location>
        <begin position="246"/>
        <end position="268"/>
    </location>
</feature>
<evidence type="ECO:0000259" key="3">
    <source>
        <dbReference type="Pfam" id="PF18701"/>
    </source>
</evidence>